<feature type="domain" description="Peptidase S1" evidence="11">
    <location>
        <begin position="194"/>
        <end position="370"/>
    </location>
</feature>
<feature type="active site" description="Charge relay system" evidence="8">
    <location>
        <position position="337"/>
    </location>
</feature>
<dbReference type="InterPro" id="IPR035070">
    <property type="entry name" value="Streptogrisin_prodomain"/>
</dbReference>
<feature type="chain" id="PRO_5037180008" evidence="10">
    <location>
        <begin position="30"/>
        <end position="383"/>
    </location>
</feature>
<dbReference type="GO" id="GO:0005576">
    <property type="term" value="C:extracellular region"/>
    <property type="evidence" value="ECO:0007669"/>
    <property type="project" value="InterPro"/>
</dbReference>
<dbReference type="GO" id="GO:0006508">
    <property type="term" value="P:proteolysis"/>
    <property type="evidence" value="ECO:0007669"/>
    <property type="project" value="UniProtKB-KW"/>
</dbReference>
<dbReference type="InterPro" id="IPR033116">
    <property type="entry name" value="TRYPSIN_SER"/>
</dbReference>
<keyword evidence="14" id="KW-1185">Reference proteome</keyword>
<dbReference type="PROSITE" id="PS00135">
    <property type="entry name" value="TRYPSIN_SER"/>
    <property type="match status" value="1"/>
</dbReference>
<dbReference type="InterPro" id="IPR004236">
    <property type="entry name" value="Pept_S1_alpha_lytic"/>
</dbReference>
<dbReference type="InterPro" id="IPR043504">
    <property type="entry name" value="Peptidase_S1_PA_chymotrypsin"/>
</dbReference>
<feature type="domain" description="Peptidase S1A alpha-lytic prodomain" evidence="12">
    <location>
        <begin position="122"/>
        <end position="175"/>
    </location>
</feature>
<organism evidence="13 14">
    <name type="scientific">Nocardiopsis eucommiae</name>
    <dbReference type="NCBI Taxonomy" id="2831970"/>
    <lineage>
        <taxon>Bacteria</taxon>
        <taxon>Bacillati</taxon>
        <taxon>Actinomycetota</taxon>
        <taxon>Actinomycetes</taxon>
        <taxon>Streptosporangiales</taxon>
        <taxon>Nocardiopsidaceae</taxon>
        <taxon>Nocardiopsis</taxon>
    </lineage>
</organism>
<feature type="active site" description="Charge relay system" evidence="8">
    <location>
        <position position="255"/>
    </location>
</feature>
<keyword evidence="7 9" id="KW-1015">Disulfide bond</keyword>
<evidence type="ECO:0000256" key="7">
    <source>
        <dbReference type="ARBA" id="ARBA00023157"/>
    </source>
</evidence>
<protein>
    <submittedName>
        <fullName evidence="13">S1 family peptidase</fullName>
    </submittedName>
</protein>
<comment type="similarity">
    <text evidence="1">Belongs to the peptidase S1 family.</text>
</comment>
<dbReference type="GO" id="GO:0004252">
    <property type="term" value="F:serine-type endopeptidase activity"/>
    <property type="evidence" value="ECO:0007669"/>
    <property type="project" value="InterPro"/>
</dbReference>
<dbReference type="InterPro" id="IPR001316">
    <property type="entry name" value="Pept_S1A_streptogrisin"/>
</dbReference>
<dbReference type="KEGG" id="nec:KGD82_16025"/>
<evidence type="ECO:0000256" key="8">
    <source>
        <dbReference type="PIRSR" id="PIRSR001134-1"/>
    </source>
</evidence>
<feature type="signal peptide" evidence="10">
    <location>
        <begin position="1"/>
        <end position="29"/>
    </location>
</feature>
<feature type="disulfide bond" evidence="9">
    <location>
        <begin position="331"/>
        <end position="358"/>
    </location>
</feature>
<dbReference type="PRINTS" id="PR00861">
    <property type="entry name" value="ALYTICPTASE"/>
</dbReference>
<dbReference type="Proteomes" id="UP000682416">
    <property type="component" value="Chromosome"/>
</dbReference>
<evidence type="ECO:0000256" key="2">
    <source>
        <dbReference type="ARBA" id="ARBA00022670"/>
    </source>
</evidence>
<evidence type="ECO:0000256" key="9">
    <source>
        <dbReference type="PIRSR" id="PIRSR001134-2"/>
    </source>
</evidence>
<evidence type="ECO:0000313" key="13">
    <source>
        <dbReference type="EMBL" id="QVJ00276.1"/>
    </source>
</evidence>
<evidence type="ECO:0000259" key="11">
    <source>
        <dbReference type="Pfam" id="PF00089"/>
    </source>
</evidence>
<sequence>MRPSPVISAIGTGALAFGLALSVAPGASAATVPAEPSPQGEATTMQEALERDFGLTPFEAEDLLEAQKDALGIDTAAAEAAGDAYAGSVFDTDTLELTVLLTDGGSVSDVEATGAETAVVSHGTDGLAAIMDELDAVGAQPGVVGWYPDLASDTVVVEATDVSDARGFVEAAGVDSSAVQVEETDEAPELYADIVGGDAYYMGGGRCSVGFAATDSAGNDGFVTAGHCGTVGTSADSEDGSGSGVFEESIFPGNDAAFVRSTSNWTVTNLVNMYSSGGTQTVGGSSQAPVGAAVCRSGSTTGWHCGTIEARGQSVSYPEGTVNDMTRTDVCAEPGDSGGSFISDDQAQGMTSGGSGNCTSGGTTYYQEVGPALSTWNLSLVTS</sequence>
<dbReference type="Pfam" id="PF00089">
    <property type="entry name" value="Trypsin"/>
    <property type="match status" value="1"/>
</dbReference>
<dbReference type="CDD" id="cd21112">
    <property type="entry name" value="alphaLP-like"/>
    <property type="match status" value="1"/>
</dbReference>
<dbReference type="EMBL" id="CP074402">
    <property type="protein sequence ID" value="QVJ00276.1"/>
    <property type="molecule type" value="Genomic_DNA"/>
</dbReference>
<name>A0A975QHW9_9ACTN</name>
<gene>
    <name evidence="13" type="ORF">KGD82_16025</name>
</gene>
<dbReference type="AlphaFoldDB" id="A0A975QHW9"/>
<feature type="disulfide bond" evidence="9">
    <location>
        <begin position="207"/>
        <end position="228"/>
    </location>
</feature>
<feature type="disulfide bond" evidence="9">
    <location>
        <begin position="295"/>
        <end position="305"/>
    </location>
</feature>
<dbReference type="SUPFAM" id="SSF50494">
    <property type="entry name" value="Trypsin-like serine proteases"/>
    <property type="match status" value="1"/>
</dbReference>
<feature type="active site" description="Charge relay system" evidence="8">
    <location>
        <position position="227"/>
    </location>
</feature>
<dbReference type="InterPro" id="IPR001254">
    <property type="entry name" value="Trypsin_dom"/>
</dbReference>
<evidence type="ECO:0000256" key="6">
    <source>
        <dbReference type="ARBA" id="ARBA00023145"/>
    </source>
</evidence>
<keyword evidence="4" id="KW-0378">Hydrolase</keyword>
<evidence type="ECO:0000313" key="14">
    <source>
        <dbReference type="Proteomes" id="UP000682416"/>
    </source>
</evidence>
<dbReference type="Pfam" id="PF02983">
    <property type="entry name" value="Pro_Al_protease"/>
    <property type="match status" value="1"/>
</dbReference>
<dbReference type="InterPro" id="IPR009003">
    <property type="entry name" value="Peptidase_S1_PA"/>
</dbReference>
<evidence type="ECO:0000256" key="3">
    <source>
        <dbReference type="ARBA" id="ARBA00022729"/>
    </source>
</evidence>
<reference evidence="13" key="1">
    <citation type="submission" date="2021-05" db="EMBL/GenBank/DDBJ databases">
        <authorList>
            <person name="Kaiqin L."/>
            <person name="Jian G."/>
        </authorList>
    </citation>
    <scope>NUCLEOTIDE SEQUENCE</scope>
    <source>
        <strain evidence="13">HDS5</strain>
    </source>
</reference>
<dbReference type="InterPro" id="IPR018114">
    <property type="entry name" value="TRYPSIN_HIS"/>
</dbReference>
<evidence type="ECO:0000256" key="10">
    <source>
        <dbReference type="SAM" id="SignalP"/>
    </source>
</evidence>
<proteinExistence type="inferred from homology"/>
<keyword evidence="3 10" id="KW-0732">Signal</keyword>
<dbReference type="RefSeq" id="WP_378743854.1">
    <property type="nucleotide sequence ID" value="NZ_CBDRIY010000007.1"/>
</dbReference>
<dbReference type="PIRSF" id="PIRSF001134">
    <property type="entry name" value="Streptogrisin"/>
    <property type="match status" value="1"/>
</dbReference>
<dbReference type="Gene3D" id="2.40.10.10">
    <property type="entry name" value="Trypsin-like serine proteases"/>
    <property type="match status" value="2"/>
</dbReference>
<evidence type="ECO:0000259" key="12">
    <source>
        <dbReference type="Pfam" id="PF02983"/>
    </source>
</evidence>
<keyword evidence="5" id="KW-0720">Serine protease</keyword>
<dbReference type="Gene3D" id="3.30.300.50">
    <property type="match status" value="2"/>
</dbReference>
<evidence type="ECO:0000256" key="4">
    <source>
        <dbReference type="ARBA" id="ARBA00022801"/>
    </source>
</evidence>
<evidence type="ECO:0000256" key="5">
    <source>
        <dbReference type="ARBA" id="ARBA00022825"/>
    </source>
</evidence>
<accession>A0A975QHW9</accession>
<evidence type="ECO:0000256" key="1">
    <source>
        <dbReference type="ARBA" id="ARBA00007664"/>
    </source>
</evidence>
<dbReference type="PROSITE" id="PS00134">
    <property type="entry name" value="TRYPSIN_HIS"/>
    <property type="match status" value="1"/>
</dbReference>
<keyword evidence="6" id="KW-0865">Zymogen</keyword>
<keyword evidence="2" id="KW-0645">Protease</keyword>